<dbReference type="PANTHER" id="PTHR48154:SF1">
    <property type="entry name" value="PROTEIN, PUTATIVE-RELATED"/>
    <property type="match status" value="1"/>
</dbReference>
<comment type="caution">
    <text evidence="2">The sequence shown here is derived from an EMBL/GenBank/DDBJ whole genome shotgun (WGS) entry which is preliminary data.</text>
</comment>
<dbReference type="AlphaFoldDB" id="A0A9D4XHV0"/>
<proteinExistence type="predicted"/>
<evidence type="ECO:0000313" key="2">
    <source>
        <dbReference type="EMBL" id="KAI5418966.1"/>
    </source>
</evidence>
<dbReference type="InterPro" id="IPR056647">
    <property type="entry name" value="DUF7745"/>
</dbReference>
<gene>
    <name evidence="2" type="ORF">KIW84_043254</name>
</gene>
<dbReference type="PANTHER" id="PTHR48154">
    <property type="entry name" value="PROTEIN, PUTATIVE-RELATED"/>
    <property type="match status" value="1"/>
</dbReference>
<evidence type="ECO:0000259" key="1">
    <source>
        <dbReference type="Pfam" id="PF24924"/>
    </source>
</evidence>
<dbReference type="Gramene" id="Psat04G0325400-T1">
    <property type="protein sequence ID" value="KAI5418966.1"/>
    <property type="gene ID" value="KIW84_043254"/>
</dbReference>
<reference evidence="2 3" key="1">
    <citation type="journal article" date="2022" name="Nat. Genet.">
        <title>Improved pea reference genome and pan-genome highlight genomic features and evolutionary characteristics.</title>
        <authorList>
            <person name="Yang T."/>
            <person name="Liu R."/>
            <person name="Luo Y."/>
            <person name="Hu S."/>
            <person name="Wang D."/>
            <person name="Wang C."/>
            <person name="Pandey M.K."/>
            <person name="Ge S."/>
            <person name="Xu Q."/>
            <person name="Li N."/>
            <person name="Li G."/>
            <person name="Huang Y."/>
            <person name="Saxena R.K."/>
            <person name="Ji Y."/>
            <person name="Li M."/>
            <person name="Yan X."/>
            <person name="He Y."/>
            <person name="Liu Y."/>
            <person name="Wang X."/>
            <person name="Xiang C."/>
            <person name="Varshney R.K."/>
            <person name="Ding H."/>
            <person name="Gao S."/>
            <person name="Zong X."/>
        </authorList>
    </citation>
    <scope>NUCLEOTIDE SEQUENCE [LARGE SCALE GENOMIC DNA]</scope>
    <source>
        <strain evidence="2 3">cv. Zhongwan 6</strain>
    </source>
</reference>
<name>A0A9D4XHV0_PEA</name>
<accession>A0A9D4XHV0</accession>
<protein>
    <recommendedName>
        <fullName evidence="1">DUF7745 domain-containing protein</fullName>
    </recommendedName>
</protein>
<organism evidence="2 3">
    <name type="scientific">Pisum sativum</name>
    <name type="common">Garden pea</name>
    <name type="synonym">Lathyrus oleraceus</name>
    <dbReference type="NCBI Taxonomy" id="3888"/>
    <lineage>
        <taxon>Eukaryota</taxon>
        <taxon>Viridiplantae</taxon>
        <taxon>Streptophyta</taxon>
        <taxon>Embryophyta</taxon>
        <taxon>Tracheophyta</taxon>
        <taxon>Spermatophyta</taxon>
        <taxon>Magnoliopsida</taxon>
        <taxon>eudicotyledons</taxon>
        <taxon>Gunneridae</taxon>
        <taxon>Pentapetalae</taxon>
        <taxon>rosids</taxon>
        <taxon>fabids</taxon>
        <taxon>Fabales</taxon>
        <taxon>Fabaceae</taxon>
        <taxon>Papilionoideae</taxon>
        <taxon>50 kb inversion clade</taxon>
        <taxon>NPAAA clade</taxon>
        <taxon>Hologalegina</taxon>
        <taxon>IRL clade</taxon>
        <taxon>Fabeae</taxon>
        <taxon>Lathyrus</taxon>
    </lineage>
</organism>
<feature type="domain" description="DUF7745" evidence="1">
    <location>
        <begin position="17"/>
        <end position="143"/>
    </location>
</feature>
<dbReference type="Pfam" id="PF24924">
    <property type="entry name" value="DUF7745"/>
    <property type="match status" value="1"/>
</dbReference>
<keyword evidence="3" id="KW-1185">Reference proteome</keyword>
<evidence type="ECO:0000313" key="3">
    <source>
        <dbReference type="Proteomes" id="UP001058974"/>
    </source>
</evidence>
<sequence>MEFGKRKILQFKNPGPLNIPIQKEALTALTEFFDPTLRYFQFQDFLLDPTLEKFNKILWTLKLIKGPFKLIGYRPTMEEMSYHLNIHGTDLQDNLRVCEDLKGFPREYLENKVADFATSLKWDALDDIMILLTFRLVLFPTKKTL</sequence>
<dbReference type="EMBL" id="JAMSHJ010000004">
    <property type="protein sequence ID" value="KAI5418966.1"/>
    <property type="molecule type" value="Genomic_DNA"/>
</dbReference>
<dbReference type="Proteomes" id="UP001058974">
    <property type="component" value="Chromosome 4"/>
</dbReference>